<sequence>MNTLPVILLPLTLLMLAAPALAQTQTTTLEAALARAAGLPSVQLAVQEQRDARTDLARVLADPLSTRLDRLQAQQRADLADARAARAPKTARAQIASAYASTLSGEGNVPLATQAQALAERALRVAQLRLNNGGGNAQSVRDAEDALEDARKNLTVARAGLLLTRGALADLVGPLGQLQAPTSLPPAPSAEVVAQVLRESPNLLQARQSVVLSEFRLGLTDPSYTARRDIEVARSAVETARKTQIQVQIGERQGAQGLFDALTRASREQAQLRQAATTASAKVQSDRRRLAGGLISPLDLQQSELGAGRATAAAERARNDYLSNYYGLLAGGGAATIPSTAQTGGGS</sequence>
<feature type="signal peptide" evidence="1">
    <location>
        <begin position="1"/>
        <end position="22"/>
    </location>
</feature>
<dbReference type="SUPFAM" id="SSF56954">
    <property type="entry name" value="Outer membrane efflux proteins (OEP)"/>
    <property type="match status" value="1"/>
</dbReference>
<dbReference type="OrthoDB" id="58894at2"/>
<evidence type="ECO:0000313" key="2">
    <source>
        <dbReference type="EMBL" id="PNY79717.1"/>
    </source>
</evidence>
<dbReference type="AlphaFoldDB" id="A0A2K3UT57"/>
<protein>
    <submittedName>
        <fullName evidence="2">TolC family protein</fullName>
    </submittedName>
</protein>
<comment type="caution">
    <text evidence="2">The sequence shown here is derived from an EMBL/GenBank/DDBJ whole genome shotgun (WGS) entry which is preliminary data.</text>
</comment>
<evidence type="ECO:0000313" key="3">
    <source>
        <dbReference type="Proteomes" id="UP000236379"/>
    </source>
</evidence>
<name>A0A2K3UT57_9DEIO</name>
<reference evidence="2 3" key="1">
    <citation type="submission" date="2018-01" db="EMBL/GenBank/DDBJ databases">
        <title>Deinococcus koreensis sp. nov., a radiation-resistant bacterium isolated from river water.</title>
        <authorList>
            <person name="Choi A."/>
        </authorList>
    </citation>
    <scope>NUCLEOTIDE SEQUENCE [LARGE SCALE GENOMIC DNA]</scope>
    <source>
        <strain evidence="2 3">SJW1-2</strain>
    </source>
</reference>
<organism evidence="2 3">
    <name type="scientific">Deinococcus koreensis</name>
    <dbReference type="NCBI Taxonomy" id="2054903"/>
    <lineage>
        <taxon>Bacteria</taxon>
        <taxon>Thermotogati</taxon>
        <taxon>Deinococcota</taxon>
        <taxon>Deinococci</taxon>
        <taxon>Deinococcales</taxon>
        <taxon>Deinococcaceae</taxon>
        <taxon>Deinococcus</taxon>
    </lineage>
</organism>
<proteinExistence type="predicted"/>
<dbReference type="EMBL" id="PPPD01000002">
    <property type="protein sequence ID" value="PNY79717.1"/>
    <property type="molecule type" value="Genomic_DNA"/>
</dbReference>
<keyword evidence="1" id="KW-0732">Signal</keyword>
<dbReference type="GO" id="GO:0015562">
    <property type="term" value="F:efflux transmembrane transporter activity"/>
    <property type="evidence" value="ECO:0007669"/>
    <property type="project" value="InterPro"/>
</dbReference>
<feature type="chain" id="PRO_5014355690" evidence="1">
    <location>
        <begin position="23"/>
        <end position="347"/>
    </location>
</feature>
<gene>
    <name evidence="2" type="ORF">CVO96_17330</name>
</gene>
<dbReference type="Gene3D" id="1.20.1600.10">
    <property type="entry name" value="Outer membrane efflux proteins (OEP)"/>
    <property type="match status" value="1"/>
</dbReference>
<dbReference type="RefSeq" id="WP_103313701.1">
    <property type="nucleotide sequence ID" value="NZ_PPPD01000002.1"/>
</dbReference>
<accession>A0A2K3UT57</accession>
<evidence type="ECO:0000256" key="1">
    <source>
        <dbReference type="SAM" id="SignalP"/>
    </source>
</evidence>
<keyword evidence="3" id="KW-1185">Reference proteome</keyword>
<dbReference type="Proteomes" id="UP000236379">
    <property type="component" value="Unassembled WGS sequence"/>
</dbReference>